<feature type="domain" description="TANGO6 N-terminal" evidence="1">
    <location>
        <begin position="2"/>
        <end position="88"/>
    </location>
</feature>
<dbReference type="InterPro" id="IPR039600">
    <property type="entry name" value="TANGO6/Rtp1"/>
</dbReference>
<sequence>AACSALVEVAEHPELGRLILVHHLGDLLAGLGQLGLCPTRKAGAGAEMQGLTEEERSSCKEALQGLLDKVYQPLVVQELLLLQGGPKR</sequence>
<dbReference type="Proteomes" id="UP000018936">
    <property type="component" value="Unassembled WGS sequence"/>
</dbReference>
<dbReference type="Pfam" id="PF25267">
    <property type="entry name" value="TANGO6_N"/>
    <property type="match status" value="1"/>
</dbReference>
<accession>V8P4A4</accession>
<evidence type="ECO:0000259" key="1">
    <source>
        <dbReference type="Pfam" id="PF25267"/>
    </source>
</evidence>
<comment type="caution">
    <text evidence="2">The sequence shown here is derived from an EMBL/GenBank/DDBJ whole genome shotgun (WGS) entry which is preliminary data.</text>
</comment>
<keyword evidence="2" id="KW-0812">Transmembrane</keyword>
<keyword evidence="3" id="KW-1185">Reference proteome</keyword>
<protein>
    <submittedName>
        <fullName evidence="2">Transmembrane and coiled-coil domain-containing protein 7</fullName>
    </submittedName>
</protein>
<feature type="non-terminal residue" evidence="2">
    <location>
        <position position="1"/>
    </location>
</feature>
<dbReference type="GO" id="GO:0009306">
    <property type="term" value="P:protein secretion"/>
    <property type="evidence" value="ECO:0007669"/>
    <property type="project" value="TreeGrafter"/>
</dbReference>
<evidence type="ECO:0000313" key="3">
    <source>
        <dbReference type="Proteomes" id="UP000018936"/>
    </source>
</evidence>
<name>V8P4A4_OPHHA</name>
<dbReference type="AlphaFoldDB" id="V8P4A4"/>
<dbReference type="InterPro" id="IPR057347">
    <property type="entry name" value="TANGO6_N"/>
</dbReference>
<evidence type="ECO:0000313" key="2">
    <source>
        <dbReference type="EMBL" id="ETE69155.1"/>
    </source>
</evidence>
<dbReference type="PANTHER" id="PTHR20959">
    <property type="entry name" value="TRANSPORT AND GOLGI ORGANIZATION PROTEIN 6 FAMILY MEMBER"/>
    <property type="match status" value="1"/>
</dbReference>
<dbReference type="PANTHER" id="PTHR20959:SF1">
    <property type="entry name" value="TRANSPORT AND GOLGI ORGANIZATION PROTEIN 6 HOMOLOG"/>
    <property type="match status" value="1"/>
</dbReference>
<dbReference type="EMBL" id="AZIM01000835">
    <property type="protein sequence ID" value="ETE69155.1"/>
    <property type="molecule type" value="Genomic_DNA"/>
</dbReference>
<gene>
    <name evidence="2" type="primary">TMCO7</name>
    <name evidence="2" type="ORF">L345_05037</name>
</gene>
<proteinExistence type="predicted"/>
<reference evidence="2 3" key="1">
    <citation type="journal article" date="2013" name="Proc. Natl. Acad. Sci. U.S.A.">
        <title>The king cobra genome reveals dynamic gene evolution and adaptation in the snake venom system.</title>
        <authorList>
            <person name="Vonk F.J."/>
            <person name="Casewell N.R."/>
            <person name="Henkel C.V."/>
            <person name="Heimberg A.M."/>
            <person name="Jansen H.J."/>
            <person name="McCleary R.J."/>
            <person name="Kerkkamp H.M."/>
            <person name="Vos R.A."/>
            <person name="Guerreiro I."/>
            <person name="Calvete J.J."/>
            <person name="Wuster W."/>
            <person name="Woods A.E."/>
            <person name="Logan J.M."/>
            <person name="Harrison R.A."/>
            <person name="Castoe T.A."/>
            <person name="de Koning A.P."/>
            <person name="Pollock D.D."/>
            <person name="Yandell M."/>
            <person name="Calderon D."/>
            <person name="Renjifo C."/>
            <person name="Currier R.B."/>
            <person name="Salgado D."/>
            <person name="Pla D."/>
            <person name="Sanz L."/>
            <person name="Hyder A.S."/>
            <person name="Ribeiro J.M."/>
            <person name="Arntzen J.W."/>
            <person name="van den Thillart G.E."/>
            <person name="Boetzer M."/>
            <person name="Pirovano W."/>
            <person name="Dirks R.P."/>
            <person name="Spaink H.P."/>
            <person name="Duboule D."/>
            <person name="McGlinn E."/>
            <person name="Kini R.M."/>
            <person name="Richardson M.K."/>
        </authorList>
    </citation>
    <scope>NUCLEOTIDE SEQUENCE</scope>
    <source>
        <tissue evidence="2">Blood</tissue>
    </source>
</reference>
<organism evidence="2 3">
    <name type="scientific">Ophiophagus hannah</name>
    <name type="common">King cobra</name>
    <name type="synonym">Naja hannah</name>
    <dbReference type="NCBI Taxonomy" id="8665"/>
    <lineage>
        <taxon>Eukaryota</taxon>
        <taxon>Metazoa</taxon>
        <taxon>Chordata</taxon>
        <taxon>Craniata</taxon>
        <taxon>Vertebrata</taxon>
        <taxon>Euteleostomi</taxon>
        <taxon>Lepidosauria</taxon>
        <taxon>Squamata</taxon>
        <taxon>Bifurcata</taxon>
        <taxon>Unidentata</taxon>
        <taxon>Episquamata</taxon>
        <taxon>Toxicofera</taxon>
        <taxon>Serpentes</taxon>
        <taxon>Colubroidea</taxon>
        <taxon>Elapidae</taxon>
        <taxon>Elapinae</taxon>
        <taxon>Ophiophagus</taxon>
    </lineage>
</organism>
<keyword evidence="2" id="KW-0472">Membrane</keyword>
<feature type="non-terminal residue" evidence="2">
    <location>
        <position position="88"/>
    </location>
</feature>